<feature type="region of interest" description="Disordered" evidence="1">
    <location>
        <begin position="291"/>
        <end position="323"/>
    </location>
</feature>
<organism evidence="3 4">
    <name type="scientific">Dietzia timorensis</name>
    <dbReference type="NCBI Taxonomy" id="499555"/>
    <lineage>
        <taxon>Bacteria</taxon>
        <taxon>Bacillati</taxon>
        <taxon>Actinomycetota</taxon>
        <taxon>Actinomycetes</taxon>
        <taxon>Mycobacteriales</taxon>
        <taxon>Dietziaceae</taxon>
        <taxon>Dietzia</taxon>
    </lineage>
</organism>
<feature type="compositionally biased region" description="Acidic residues" evidence="1">
    <location>
        <begin position="299"/>
        <end position="317"/>
    </location>
</feature>
<dbReference type="Pfam" id="PF13472">
    <property type="entry name" value="Lipase_GDSL_2"/>
    <property type="match status" value="1"/>
</dbReference>
<feature type="domain" description="SGNH hydrolase-type esterase" evidence="2">
    <location>
        <begin position="85"/>
        <end position="264"/>
    </location>
</feature>
<dbReference type="InterPro" id="IPR013830">
    <property type="entry name" value="SGNH_hydro"/>
</dbReference>
<dbReference type="KEGG" id="dtm:BJL86_2142"/>
<dbReference type="SUPFAM" id="SSF52266">
    <property type="entry name" value="SGNH hydrolase"/>
    <property type="match status" value="1"/>
</dbReference>
<evidence type="ECO:0000259" key="2">
    <source>
        <dbReference type="Pfam" id="PF13472"/>
    </source>
</evidence>
<keyword evidence="4" id="KW-1185">Reference proteome</keyword>
<dbReference type="CDD" id="cd01836">
    <property type="entry name" value="FeeA_FeeB_like"/>
    <property type="match status" value="1"/>
</dbReference>
<dbReference type="Gene3D" id="3.40.50.1110">
    <property type="entry name" value="SGNH hydrolase"/>
    <property type="match status" value="1"/>
</dbReference>
<dbReference type="AlphaFoldDB" id="A0A173LMP3"/>
<evidence type="ECO:0000256" key="1">
    <source>
        <dbReference type="SAM" id="MobiDB-lite"/>
    </source>
</evidence>
<feature type="compositionally biased region" description="Low complexity" evidence="1">
    <location>
        <begin position="375"/>
        <end position="386"/>
    </location>
</feature>
<protein>
    <recommendedName>
        <fullName evidence="2">SGNH hydrolase-type esterase domain-containing protein</fullName>
    </recommendedName>
</protein>
<name>A0A173LMP3_9ACTN</name>
<reference evidence="3 4" key="1">
    <citation type="submission" date="2016-06" db="EMBL/GenBank/DDBJ databases">
        <title>Complete genome sequence of a saline-alkali tolerant type strain Dietzia timorensis ID05-A0528T.</title>
        <authorList>
            <person name="Wu X."/>
        </authorList>
    </citation>
    <scope>NUCLEOTIDE SEQUENCE [LARGE SCALE GENOMIC DNA]</scope>
    <source>
        <strain evidence="3 4">ID05-A0528</strain>
    </source>
</reference>
<dbReference type="InterPro" id="IPR036514">
    <property type="entry name" value="SGNH_hydro_sf"/>
</dbReference>
<feature type="compositionally biased region" description="Low complexity" evidence="1">
    <location>
        <begin position="412"/>
        <end position="421"/>
    </location>
</feature>
<accession>A0A173LMP3</accession>
<sequence>MSTGASDDATMRMLRGVGVAAVAAAGSVGASRGAYELLAAQARIARKVIPKPTTWPFNGDGLYLPGASAPQTWRLGMHADLELMIFGDSTAAGLGASSREELPGVLIAKGLAEESGQSVRLSTKAIVGASSKGLWSQIEAMQITGGKPDVSVILIGGNDITARNGLSASASRLGEAVQTLVDSGSKVVVGTCPDLGVIQPVPQPLRSIMHAWSLRLAALQAHQVRSAGGIPVPLSETLTPELRDRPDHFFSADQFHPNSAGYELAAAILLPPTLIALEIWDEDAKTAADGKVSAGAETADADDATQVEGSTSEDEVDTTATANDGTVVQQLLWRLVHVVRPGDSDDASGADSDSPFDTEVFDSHRERARAEAAADDSAASGSGSHAYRPGPLPEDRNVSADSADAEARRAAGRFFRLSRFRPGGNRSSGVMGEEKAGSGTAAPDTNGSAEETAELHESRGTEPESRADA</sequence>
<gene>
    <name evidence="3" type="ORF">BJL86_2142</name>
</gene>
<proteinExistence type="predicted"/>
<dbReference type="Proteomes" id="UP000186104">
    <property type="component" value="Chromosome"/>
</dbReference>
<evidence type="ECO:0000313" key="3">
    <source>
        <dbReference type="EMBL" id="ANI92909.1"/>
    </source>
</evidence>
<feature type="region of interest" description="Disordered" evidence="1">
    <location>
        <begin position="367"/>
        <end position="469"/>
    </location>
</feature>
<feature type="compositionally biased region" description="Basic and acidic residues" evidence="1">
    <location>
        <begin position="453"/>
        <end position="469"/>
    </location>
</feature>
<dbReference type="RefSeq" id="WP_067475033.1">
    <property type="nucleotide sequence ID" value="NZ_CP015961.1"/>
</dbReference>
<dbReference type="EMBL" id="CP015961">
    <property type="protein sequence ID" value="ANI92909.1"/>
    <property type="molecule type" value="Genomic_DNA"/>
</dbReference>
<evidence type="ECO:0000313" key="4">
    <source>
        <dbReference type="Proteomes" id="UP000186104"/>
    </source>
</evidence>
<dbReference type="STRING" id="499555.BJL86_2142"/>